<dbReference type="Pfam" id="PF12730">
    <property type="entry name" value="ABC2_membrane_4"/>
    <property type="match status" value="1"/>
</dbReference>
<dbReference type="EMBL" id="JACHXJ010000006">
    <property type="protein sequence ID" value="MBB3131021.1"/>
    <property type="molecule type" value="Genomic_DNA"/>
</dbReference>
<feature type="transmembrane region" description="Helical" evidence="1">
    <location>
        <begin position="180"/>
        <end position="204"/>
    </location>
</feature>
<feature type="transmembrane region" description="Helical" evidence="1">
    <location>
        <begin position="19"/>
        <end position="37"/>
    </location>
</feature>
<accession>A0A839TWZ8</accession>
<protein>
    <recommendedName>
        <fullName evidence="4">ABC transporter permease</fullName>
    </recommendedName>
</protein>
<comment type="caution">
    <text evidence="2">The sequence shown here is derived from an EMBL/GenBank/DDBJ whole genome shotgun (WGS) entry which is preliminary data.</text>
</comment>
<sequence>MLNVLLTEIMKLKNTKMHWLILLGAIPANLVTLYAFLPRVTPEGTRAGIDLQDMFYRQGMVITILGPFMFALMTGYIISREYQERTINQLFSYPVSRTKILFAKLGAVVVLIFTTSLLSCIMVTATGVIMSFTKPVEMEVLWSGIRMNMLAGLLALGTIPVSAALSMIGTSVIPSTVLGAFATIVTLIGEMGHGMRNILFPWAMPYWPVRELAQGLAESGPNPYAVPGMTILAVTFMVSLVFCIVYYEKAEIHSGS</sequence>
<keyword evidence="1" id="KW-0812">Transmembrane</keyword>
<evidence type="ECO:0000313" key="2">
    <source>
        <dbReference type="EMBL" id="MBB3131021.1"/>
    </source>
</evidence>
<keyword evidence="1" id="KW-1133">Transmembrane helix</keyword>
<proteinExistence type="predicted"/>
<feature type="transmembrane region" description="Helical" evidence="1">
    <location>
        <begin position="224"/>
        <end position="247"/>
    </location>
</feature>
<feature type="transmembrane region" description="Helical" evidence="1">
    <location>
        <begin position="57"/>
        <end position="79"/>
    </location>
</feature>
<dbReference type="AlphaFoldDB" id="A0A839TWZ8"/>
<gene>
    <name evidence="2" type="ORF">FHS19_005741</name>
</gene>
<reference evidence="2 3" key="1">
    <citation type="submission" date="2020-08" db="EMBL/GenBank/DDBJ databases">
        <title>Genomic Encyclopedia of Type Strains, Phase III (KMG-III): the genomes of soil and plant-associated and newly described type strains.</title>
        <authorList>
            <person name="Whitman W."/>
        </authorList>
    </citation>
    <scope>NUCLEOTIDE SEQUENCE [LARGE SCALE GENOMIC DNA]</scope>
    <source>
        <strain evidence="2 3">CECT 5831</strain>
    </source>
</reference>
<keyword evidence="1" id="KW-0472">Membrane</keyword>
<feature type="transmembrane region" description="Helical" evidence="1">
    <location>
        <begin position="100"/>
        <end position="129"/>
    </location>
</feature>
<feature type="transmembrane region" description="Helical" evidence="1">
    <location>
        <begin position="149"/>
        <end position="168"/>
    </location>
</feature>
<organism evidence="2 3">
    <name type="scientific">Paenibacillus rhizosphaerae</name>
    <dbReference type="NCBI Taxonomy" id="297318"/>
    <lineage>
        <taxon>Bacteria</taxon>
        <taxon>Bacillati</taxon>
        <taxon>Bacillota</taxon>
        <taxon>Bacilli</taxon>
        <taxon>Bacillales</taxon>
        <taxon>Paenibacillaceae</taxon>
        <taxon>Paenibacillus</taxon>
    </lineage>
</organism>
<evidence type="ECO:0008006" key="4">
    <source>
        <dbReference type="Google" id="ProtNLM"/>
    </source>
</evidence>
<name>A0A839TWZ8_9BACL</name>
<evidence type="ECO:0000256" key="1">
    <source>
        <dbReference type="SAM" id="Phobius"/>
    </source>
</evidence>
<dbReference type="Proteomes" id="UP000517523">
    <property type="component" value="Unassembled WGS sequence"/>
</dbReference>
<evidence type="ECO:0000313" key="3">
    <source>
        <dbReference type="Proteomes" id="UP000517523"/>
    </source>
</evidence>